<dbReference type="InterPro" id="IPR036291">
    <property type="entry name" value="NAD(P)-bd_dom_sf"/>
</dbReference>
<feature type="non-terminal residue" evidence="3">
    <location>
        <position position="282"/>
    </location>
</feature>
<dbReference type="EMBL" id="UINC01154950">
    <property type="protein sequence ID" value="SVD50512.1"/>
    <property type="molecule type" value="Genomic_DNA"/>
</dbReference>
<reference evidence="3" key="1">
    <citation type="submission" date="2018-05" db="EMBL/GenBank/DDBJ databases">
        <authorList>
            <person name="Lanie J.A."/>
            <person name="Ng W.-L."/>
            <person name="Kazmierczak K.M."/>
            <person name="Andrzejewski T.M."/>
            <person name="Davidsen T.M."/>
            <person name="Wayne K.J."/>
            <person name="Tettelin H."/>
            <person name="Glass J.I."/>
            <person name="Rusch D."/>
            <person name="Podicherti R."/>
            <person name="Tsui H.-C.T."/>
            <person name="Winkler M.E."/>
        </authorList>
    </citation>
    <scope>NUCLEOTIDE SEQUENCE</scope>
</reference>
<dbReference type="PRINTS" id="PR00080">
    <property type="entry name" value="SDRFAMILY"/>
</dbReference>
<dbReference type="Pfam" id="PF00106">
    <property type="entry name" value="adh_short"/>
    <property type="match status" value="1"/>
</dbReference>
<sequence length="282" mass="30117">MEGKVAIVTGAGRGLGREEALELARHGARVVVNDLGVSADGSGRAEEPGHEVVEEIRKNGGEAVAHFGDVADWNDAQALIARAVDEFGDLNILVNNAGFCRDRMIFNMEEEDFDSVVRVHLKGHFCTMRFATAYWRERAKASGGSVYGRLISTSSEAFIFGSAGQPNYAAAKAGIVAMTMGAAQALYKYGVLANVIMPRARTAMTDQGITGEMFAKPEDGFDTFSPENVAPLVGYLASPAAKRVSGYVLLVFGKTVAVIDRPGVGDSFENEAKWTVDDLSAK</sequence>
<organism evidence="3">
    <name type="scientific">marine metagenome</name>
    <dbReference type="NCBI Taxonomy" id="408172"/>
    <lineage>
        <taxon>unclassified sequences</taxon>
        <taxon>metagenomes</taxon>
        <taxon>ecological metagenomes</taxon>
    </lineage>
</organism>
<evidence type="ECO:0000256" key="1">
    <source>
        <dbReference type="ARBA" id="ARBA00006484"/>
    </source>
</evidence>
<dbReference type="PANTHER" id="PTHR45024:SF2">
    <property type="entry name" value="SCP2 DOMAIN-CONTAINING PROTEIN"/>
    <property type="match status" value="1"/>
</dbReference>
<dbReference type="AlphaFoldDB" id="A0A382VVH4"/>
<name>A0A382VVH4_9ZZZZ</name>
<evidence type="ECO:0000313" key="3">
    <source>
        <dbReference type="EMBL" id="SVD50512.1"/>
    </source>
</evidence>
<dbReference type="InterPro" id="IPR051687">
    <property type="entry name" value="Peroxisomal_Beta-Oxidation"/>
</dbReference>
<dbReference type="PANTHER" id="PTHR45024">
    <property type="entry name" value="DEHYDROGENASES, SHORT CHAIN"/>
    <property type="match status" value="1"/>
</dbReference>
<dbReference type="PRINTS" id="PR00081">
    <property type="entry name" value="GDHRDH"/>
</dbReference>
<evidence type="ECO:0000256" key="2">
    <source>
        <dbReference type="ARBA" id="ARBA00023002"/>
    </source>
</evidence>
<dbReference type="GO" id="GO:0016491">
    <property type="term" value="F:oxidoreductase activity"/>
    <property type="evidence" value="ECO:0007669"/>
    <property type="project" value="UniProtKB-KW"/>
</dbReference>
<proteinExistence type="inferred from homology"/>
<dbReference type="InterPro" id="IPR020904">
    <property type="entry name" value="Sc_DH/Rdtase_CS"/>
</dbReference>
<gene>
    <name evidence="3" type="ORF">METZ01_LOCUS403366</name>
</gene>
<dbReference type="Gene3D" id="3.40.50.720">
    <property type="entry name" value="NAD(P)-binding Rossmann-like Domain"/>
    <property type="match status" value="1"/>
</dbReference>
<comment type="similarity">
    <text evidence="1">Belongs to the short-chain dehydrogenases/reductases (SDR) family.</text>
</comment>
<dbReference type="PROSITE" id="PS00061">
    <property type="entry name" value="ADH_SHORT"/>
    <property type="match status" value="1"/>
</dbReference>
<dbReference type="SUPFAM" id="SSF51735">
    <property type="entry name" value="NAD(P)-binding Rossmann-fold domains"/>
    <property type="match status" value="1"/>
</dbReference>
<dbReference type="InterPro" id="IPR002347">
    <property type="entry name" value="SDR_fam"/>
</dbReference>
<protein>
    <submittedName>
        <fullName evidence="3">Uncharacterized protein</fullName>
    </submittedName>
</protein>
<accession>A0A382VVH4</accession>
<keyword evidence="2" id="KW-0560">Oxidoreductase</keyword>